<accession>A0ABQ7TLC7</accession>
<dbReference type="Gene3D" id="2.20.100.10">
    <property type="entry name" value="Thrombospondin type-1 (TSP1) repeat"/>
    <property type="match status" value="1"/>
</dbReference>
<dbReference type="EMBL" id="JAIPUX010000439">
    <property type="protein sequence ID" value="KAH0630272.1"/>
    <property type="molecule type" value="Genomic_DNA"/>
</dbReference>
<dbReference type="Proteomes" id="UP000826234">
    <property type="component" value="Unassembled WGS sequence"/>
</dbReference>
<evidence type="ECO:0000313" key="3">
    <source>
        <dbReference type="EMBL" id="KAH0630272.1"/>
    </source>
</evidence>
<protein>
    <submittedName>
        <fullName evidence="3">Uncharacterized protein</fullName>
    </submittedName>
</protein>
<dbReference type="SUPFAM" id="SSF82895">
    <property type="entry name" value="TSP-1 type 1 repeat"/>
    <property type="match status" value="1"/>
</dbReference>
<sequence>MQMEPIKDVALNTRHGLMGQNVAKERSVIDAHCKFGHCVPREREVPVIDGTWGAWSPFGVCSRTCGGGIKNAVRECNRPE</sequence>
<dbReference type="InterPro" id="IPR000884">
    <property type="entry name" value="TSP1_rpt"/>
</dbReference>
<evidence type="ECO:0000313" key="4">
    <source>
        <dbReference type="Proteomes" id="UP000826234"/>
    </source>
</evidence>
<comment type="caution">
    <text evidence="3">The sequence shown here is derived from an EMBL/GenBank/DDBJ whole genome shotgun (WGS) entry which is preliminary data.</text>
</comment>
<proteinExistence type="predicted"/>
<comment type="subcellular location">
    <subcellularLocation>
        <location evidence="1">Secreted</location>
    </subcellularLocation>
</comment>
<evidence type="ECO:0000256" key="2">
    <source>
        <dbReference type="ARBA" id="ARBA00022525"/>
    </source>
</evidence>
<gene>
    <name evidence="3" type="ORF">JD844_013115</name>
</gene>
<organism evidence="3 4">
    <name type="scientific">Phrynosoma platyrhinos</name>
    <name type="common">Desert horned lizard</name>
    <dbReference type="NCBI Taxonomy" id="52577"/>
    <lineage>
        <taxon>Eukaryota</taxon>
        <taxon>Metazoa</taxon>
        <taxon>Chordata</taxon>
        <taxon>Craniata</taxon>
        <taxon>Vertebrata</taxon>
        <taxon>Euteleostomi</taxon>
        <taxon>Lepidosauria</taxon>
        <taxon>Squamata</taxon>
        <taxon>Bifurcata</taxon>
        <taxon>Unidentata</taxon>
        <taxon>Episquamata</taxon>
        <taxon>Toxicofera</taxon>
        <taxon>Iguania</taxon>
        <taxon>Phrynosomatidae</taxon>
        <taxon>Phrynosomatinae</taxon>
        <taxon>Phrynosoma</taxon>
    </lineage>
</organism>
<dbReference type="PANTHER" id="PTHR13723">
    <property type="entry name" value="ADAMTS A DISINTEGRIN AND METALLOPROTEASE WITH THROMBOSPONDIN MOTIFS PROTEASE"/>
    <property type="match status" value="1"/>
</dbReference>
<dbReference type="InterPro" id="IPR050439">
    <property type="entry name" value="ADAMTS_ADAMTS-like"/>
</dbReference>
<keyword evidence="2" id="KW-0964">Secreted</keyword>
<evidence type="ECO:0000256" key="1">
    <source>
        <dbReference type="ARBA" id="ARBA00004613"/>
    </source>
</evidence>
<dbReference type="PROSITE" id="PS50092">
    <property type="entry name" value="TSP1"/>
    <property type="match status" value="1"/>
</dbReference>
<dbReference type="InterPro" id="IPR036383">
    <property type="entry name" value="TSP1_rpt_sf"/>
</dbReference>
<dbReference type="PANTHER" id="PTHR13723:SF33">
    <property type="entry name" value="A DISINTEGRIN AND METALLOPROTEINASE WITH THROMBOSPONDIN MOTIFS 9"/>
    <property type="match status" value="1"/>
</dbReference>
<keyword evidence="4" id="KW-1185">Reference proteome</keyword>
<reference evidence="3 4" key="1">
    <citation type="journal article" date="2022" name="Gigascience">
        <title>A chromosome-level genome assembly and annotation of the desert horned lizard, Phrynosoma platyrhinos, provides insight into chromosomal rearrangements among reptiles.</title>
        <authorList>
            <person name="Koochekian N."/>
            <person name="Ascanio A."/>
            <person name="Farleigh K."/>
            <person name="Card D.C."/>
            <person name="Schield D.R."/>
            <person name="Castoe T.A."/>
            <person name="Jezkova T."/>
        </authorList>
    </citation>
    <scope>NUCLEOTIDE SEQUENCE [LARGE SCALE GENOMIC DNA]</scope>
    <source>
        <strain evidence="3">NK-2021</strain>
    </source>
</reference>
<name>A0ABQ7TLC7_PHRPL</name>